<dbReference type="InterPro" id="IPR003399">
    <property type="entry name" value="Mce/MlaD"/>
</dbReference>
<evidence type="ECO:0000256" key="1">
    <source>
        <dbReference type="SAM" id="Phobius"/>
    </source>
</evidence>
<dbReference type="PANTHER" id="PTHR33371">
    <property type="entry name" value="INTERMEMBRANE PHOSPHOLIPID TRANSPORT SYSTEM BINDING PROTEIN MLAD-RELATED"/>
    <property type="match status" value="1"/>
</dbReference>
<evidence type="ECO:0000313" key="4">
    <source>
        <dbReference type="Proteomes" id="UP000295304"/>
    </source>
</evidence>
<evidence type="ECO:0000259" key="2">
    <source>
        <dbReference type="Pfam" id="PF02470"/>
    </source>
</evidence>
<protein>
    <submittedName>
        <fullName evidence="3">Phospholipid/cholesterol/gamma-HCH transport system substrate-binding protein</fullName>
    </submittedName>
</protein>
<keyword evidence="1" id="KW-1133">Transmembrane helix</keyword>
<dbReference type="RefSeq" id="WP_132939555.1">
    <property type="nucleotide sequence ID" value="NZ_CP119676.1"/>
</dbReference>
<dbReference type="InterPro" id="IPR052336">
    <property type="entry name" value="MlaD_Phospholipid_Transporter"/>
</dbReference>
<accession>A0A4R3J776</accession>
<keyword evidence="4" id="KW-1185">Reference proteome</keyword>
<dbReference type="Pfam" id="PF02470">
    <property type="entry name" value="MlaD"/>
    <property type="match status" value="1"/>
</dbReference>
<gene>
    <name evidence="3" type="ORF">EDD55_10851</name>
</gene>
<proteinExistence type="predicted"/>
<dbReference type="PANTHER" id="PTHR33371:SF4">
    <property type="entry name" value="INTERMEMBRANE PHOSPHOLIPID TRANSPORT SYSTEM BINDING PROTEIN MLAD"/>
    <property type="match status" value="1"/>
</dbReference>
<dbReference type="Proteomes" id="UP000295304">
    <property type="component" value="Unassembled WGS sequence"/>
</dbReference>
<dbReference type="AlphaFoldDB" id="A0A4R3J776"/>
<reference evidence="3 4" key="1">
    <citation type="submission" date="2019-03" db="EMBL/GenBank/DDBJ databases">
        <title>Genomic Encyclopedia of Type Strains, Phase IV (KMG-IV): sequencing the most valuable type-strain genomes for metagenomic binning, comparative biology and taxonomic classification.</title>
        <authorList>
            <person name="Goeker M."/>
        </authorList>
    </citation>
    <scope>NUCLEOTIDE SEQUENCE [LARGE SCALE GENOMIC DNA]</scope>
    <source>
        <strain evidence="3 4">DSM 101688</strain>
    </source>
</reference>
<feature type="domain" description="Mce/MlaD" evidence="2">
    <location>
        <begin position="39"/>
        <end position="115"/>
    </location>
</feature>
<organism evidence="3 4">
    <name type="scientific">Varunaivibrio sulfuroxidans</name>
    <dbReference type="NCBI Taxonomy" id="1773489"/>
    <lineage>
        <taxon>Bacteria</taxon>
        <taxon>Pseudomonadati</taxon>
        <taxon>Pseudomonadota</taxon>
        <taxon>Alphaproteobacteria</taxon>
        <taxon>Rhodospirillales</taxon>
        <taxon>Magnetovibrionaceae</taxon>
        <taxon>Varunaivibrio</taxon>
    </lineage>
</organism>
<sequence>MNTETRNIVTGAVVFAIFVMAVVFSYTSRDIGAGASGDYYELNAVFNRIDGLYEGDDVRLAGVRVGTVGMQRLDKNYRAVVTLKIKKDVVLPKDSSAAIHTDGLFGSKAVVLEPGGDIKNLKSGDTISFTQDSVIVSDLLNLIISEGKARRQEKKPAANGK</sequence>
<comment type="caution">
    <text evidence="3">The sequence shown here is derived from an EMBL/GenBank/DDBJ whole genome shotgun (WGS) entry which is preliminary data.</text>
</comment>
<keyword evidence="1" id="KW-0812">Transmembrane</keyword>
<keyword evidence="1" id="KW-0472">Membrane</keyword>
<name>A0A4R3J776_9PROT</name>
<evidence type="ECO:0000313" key="3">
    <source>
        <dbReference type="EMBL" id="TCS61252.1"/>
    </source>
</evidence>
<dbReference type="OrthoDB" id="7164001at2"/>
<dbReference type="EMBL" id="SLZW01000008">
    <property type="protein sequence ID" value="TCS61252.1"/>
    <property type="molecule type" value="Genomic_DNA"/>
</dbReference>
<feature type="transmembrane region" description="Helical" evidence="1">
    <location>
        <begin position="7"/>
        <end position="26"/>
    </location>
</feature>